<dbReference type="Gene3D" id="3.30.70.1060">
    <property type="entry name" value="Dimeric alpha+beta barrel"/>
    <property type="match status" value="1"/>
</dbReference>
<dbReference type="AlphaFoldDB" id="A0A1W5CS85"/>
<name>A0A1W5CS85_9LECA</name>
<evidence type="ECO:0000313" key="3">
    <source>
        <dbReference type="EMBL" id="SLM33683.1"/>
    </source>
</evidence>
<dbReference type="EMBL" id="FWEW01000088">
    <property type="protein sequence ID" value="SLM33683.1"/>
    <property type="molecule type" value="Genomic_DNA"/>
</dbReference>
<feature type="domain" description="YCII-related" evidence="1">
    <location>
        <begin position="12"/>
        <end position="95"/>
    </location>
</feature>
<sequence>MSASSAATKHEWIVILPDHEGALERRMQVRQDHLKNLNRQVEKGFWTFGGALLDEAPKEGGGLKINGSVMLAVAESKEEVLEVLKKDIYCTSGVWDWGKVQIHAFKTAIGKLA</sequence>
<dbReference type="InterPro" id="IPR005545">
    <property type="entry name" value="YCII"/>
</dbReference>
<dbReference type="Pfam" id="PF03795">
    <property type="entry name" value="YCII"/>
    <property type="match status" value="1"/>
</dbReference>
<dbReference type="SUPFAM" id="SSF54909">
    <property type="entry name" value="Dimeric alpha+beta barrel"/>
    <property type="match status" value="1"/>
</dbReference>
<dbReference type="InterPro" id="IPR051807">
    <property type="entry name" value="Sec-metab_biosynth-assoc"/>
</dbReference>
<dbReference type="Proteomes" id="UP000324767">
    <property type="component" value="Unassembled WGS sequence"/>
</dbReference>
<keyword evidence="4" id="KW-1185">Reference proteome</keyword>
<reference evidence="2 5" key="3">
    <citation type="submission" date="2019-09" db="EMBL/GenBank/DDBJ databases">
        <title>The hologenome of the rock-dwelling lichen Lasallia pustulata.</title>
        <authorList>
            <person name="Greshake Tzovaras B."/>
            <person name="Segers F."/>
            <person name="Bicker A."/>
            <person name="Dal Grande F."/>
            <person name="Otte J."/>
            <person name="Hankeln T."/>
            <person name="Schmitt I."/>
            <person name="Ebersberger I."/>
        </authorList>
    </citation>
    <scope>NUCLEOTIDE SEQUENCE [LARGE SCALE GENOMIC DNA]</scope>
    <source>
        <strain evidence="2">A1-1</strain>
    </source>
</reference>
<evidence type="ECO:0000313" key="2">
    <source>
        <dbReference type="EMBL" id="KAA6414427.1"/>
    </source>
</evidence>
<gene>
    <name evidence="2" type="ORF">FRX48_01176</name>
</gene>
<protein>
    <submittedName>
        <fullName evidence="3">YCII-related</fullName>
    </submittedName>
</protein>
<evidence type="ECO:0000259" key="1">
    <source>
        <dbReference type="Pfam" id="PF03795"/>
    </source>
</evidence>
<reference evidence="3" key="2">
    <citation type="submission" date="2017-03" db="EMBL/GenBank/DDBJ databases">
        <authorList>
            <person name="Afonso C.L."/>
            <person name="Miller P.J."/>
            <person name="Scott M.A."/>
            <person name="Spackman E."/>
            <person name="Goraichik I."/>
            <person name="Dimitrov K.M."/>
            <person name="Suarez D.L."/>
            <person name="Swayne D.E."/>
        </authorList>
    </citation>
    <scope>NUCLEOTIDE SEQUENCE [LARGE SCALE GENOMIC DNA]</scope>
</reference>
<organism evidence="3 4">
    <name type="scientific">Lasallia pustulata</name>
    <dbReference type="NCBI Taxonomy" id="136370"/>
    <lineage>
        <taxon>Eukaryota</taxon>
        <taxon>Fungi</taxon>
        <taxon>Dikarya</taxon>
        <taxon>Ascomycota</taxon>
        <taxon>Pezizomycotina</taxon>
        <taxon>Lecanoromycetes</taxon>
        <taxon>OSLEUM clade</taxon>
        <taxon>Umbilicariomycetidae</taxon>
        <taxon>Umbilicariales</taxon>
        <taxon>Umbilicariaceae</taxon>
        <taxon>Lasallia</taxon>
    </lineage>
</organism>
<evidence type="ECO:0000313" key="5">
    <source>
        <dbReference type="Proteomes" id="UP000324767"/>
    </source>
</evidence>
<accession>A0A1W5CS85</accession>
<dbReference type="InterPro" id="IPR011008">
    <property type="entry name" value="Dimeric_a/b-barrel"/>
</dbReference>
<dbReference type="OrthoDB" id="5519740at2759"/>
<dbReference type="Proteomes" id="UP000192927">
    <property type="component" value="Unassembled WGS sequence"/>
</dbReference>
<evidence type="ECO:0000313" key="4">
    <source>
        <dbReference type="Proteomes" id="UP000192927"/>
    </source>
</evidence>
<dbReference type="PANTHER" id="PTHR33606">
    <property type="entry name" value="PROTEIN YCII"/>
    <property type="match status" value="1"/>
</dbReference>
<proteinExistence type="predicted"/>
<dbReference type="PANTHER" id="PTHR33606:SF3">
    <property type="entry name" value="PROTEIN YCII"/>
    <property type="match status" value="1"/>
</dbReference>
<reference evidence="4" key="1">
    <citation type="submission" date="2017-03" db="EMBL/GenBank/DDBJ databases">
        <authorList>
            <person name="Sharma R."/>
            <person name="Thines M."/>
        </authorList>
    </citation>
    <scope>NUCLEOTIDE SEQUENCE [LARGE SCALE GENOMIC DNA]</scope>
</reference>
<dbReference type="EMBL" id="VXIT01000002">
    <property type="protein sequence ID" value="KAA6414427.1"/>
    <property type="molecule type" value="Genomic_DNA"/>
</dbReference>